<dbReference type="GO" id="GO:0005524">
    <property type="term" value="F:ATP binding"/>
    <property type="evidence" value="ECO:0007669"/>
    <property type="project" value="UniProtKB-UniRule"/>
</dbReference>
<comment type="similarity">
    <text evidence="11 13">Belongs to the RecA family. RadA subfamily.</text>
</comment>
<keyword evidence="6 13" id="KW-0862">Zinc</keyword>
<dbReference type="SUPFAM" id="SSF54211">
    <property type="entry name" value="Ribosomal protein S5 domain 2-like"/>
    <property type="match status" value="1"/>
</dbReference>
<evidence type="ECO:0000313" key="15">
    <source>
        <dbReference type="EMBL" id="KRL91193.1"/>
    </source>
</evidence>
<evidence type="ECO:0000256" key="11">
    <source>
        <dbReference type="HAMAP-Rule" id="MF_01498"/>
    </source>
</evidence>
<proteinExistence type="inferred from homology"/>
<dbReference type="STRING" id="1423763.FC46_GL001024"/>
<dbReference type="PRINTS" id="PR01874">
    <property type="entry name" value="DNAREPAIRADA"/>
</dbReference>
<evidence type="ECO:0000256" key="10">
    <source>
        <dbReference type="ARBA" id="ARBA00023204"/>
    </source>
</evidence>
<dbReference type="InterPro" id="IPR020588">
    <property type="entry name" value="RecA_ATP-bd"/>
</dbReference>
<comment type="function">
    <text evidence="11">Plays a role in repairing double-strand DNA breaks, probably involving stabilizing or processing branched DNA or blocked replication forks.</text>
</comment>
<dbReference type="GO" id="GO:0016787">
    <property type="term" value="F:hydrolase activity"/>
    <property type="evidence" value="ECO:0007669"/>
    <property type="project" value="UniProtKB-KW"/>
</dbReference>
<dbReference type="GO" id="GO:0140664">
    <property type="term" value="F:ATP-dependent DNA damage sensor activity"/>
    <property type="evidence" value="ECO:0007669"/>
    <property type="project" value="InterPro"/>
</dbReference>
<feature type="short sequence motif" description="RadA KNRFG motif" evidence="11">
    <location>
        <begin position="256"/>
        <end position="260"/>
    </location>
</feature>
<name>A0A0R1UCS4_9LACO</name>
<evidence type="ECO:0000256" key="13">
    <source>
        <dbReference type="RuleBase" id="RU003555"/>
    </source>
</evidence>
<accession>A0A0R1UCS4</accession>
<evidence type="ECO:0000256" key="12">
    <source>
        <dbReference type="NCBIfam" id="TIGR00416"/>
    </source>
</evidence>
<dbReference type="NCBIfam" id="TIGR00416">
    <property type="entry name" value="sms"/>
    <property type="match status" value="1"/>
</dbReference>
<dbReference type="InterPro" id="IPR027417">
    <property type="entry name" value="P-loop_NTPase"/>
</dbReference>
<evidence type="ECO:0000256" key="1">
    <source>
        <dbReference type="ARBA" id="ARBA00022723"/>
    </source>
</evidence>
<evidence type="ECO:0000256" key="7">
    <source>
        <dbReference type="ARBA" id="ARBA00022840"/>
    </source>
</evidence>
<keyword evidence="10 11" id="KW-0234">DNA repair</keyword>
<dbReference type="Gene3D" id="3.30.230.10">
    <property type="match status" value="1"/>
</dbReference>
<keyword evidence="3 11" id="KW-0227">DNA damage</keyword>
<dbReference type="CDD" id="cd01121">
    <property type="entry name" value="RadA_SMS_N"/>
    <property type="match status" value="1"/>
</dbReference>
<comment type="domain">
    <text evidence="11">The middle region has homology to RecA with ATPase motifs including the RadA KNRFG motif, while the C-terminus is homologous to Lon protease.</text>
</comment>
<organism evidence="15 16">
    <name type="scientific">Lactobacillus kalixensis DSM 16043</name>
    <dbReference type="NCBI Taxonomy" id="1423763"/>
    <lineage>
        <taxon>Bacteria</taxon>
        <taxon>Bacillati</taxon>
        <taxon>Bacillota</taxon>
        <taxon>Bacilli</taxon>
        <taxon>Lactobacillales</taxon>
        <taxon>Lactobacillaceae</taxon>
        <taxon>Lactobacillus</taxon>
    </lineage>
</organism>
<gene>
    <name evidence="11" type="primary">radA</name>
    <name evidence="15" type="ORF">FC46_GL001024</name>
</gene>
<feature type="binding site" evidence="11">
    <location>
        <begin position="100"/>
        <end position="107"/>
    </location>
    <ligand>
        <name>ATP</name>
        <dbReference type="ChEBI" id="CHEBI:30616"/>
    </ligand>
</feature>
<feature type="region of interest" description="Lon-protease-like" evidence="11">
    <location>
        <begin position="355"/>
        <end position="458"/>
    </location>
</feature>
<dbReference type="PANTHER" id="PTHR32472:SF10">
    <property type="entry name" value="DNA REPAIR PROTEIN RADA-LIKE PROTEIN"/>
    <property type="match status" value="1"/>
</dbReference>
<dbReference type="PROSITE" id="PS50162">
    <property type="entry name" value="RECA_2"/>
    <property type="match status" value="1"/>
</dbReference>
<evidence type="ECO:0000256" key="4">
    <source>
        <dbReference type="ARBA" id="ARBA00022771"/>
    </source>
</evidence>
<evidence type="ECO:0000313" key="16">
    <source>
        <dbReference type="Proteomes" id="UP000051036"/>
    </source>
</evidence>
<dbReference type="Gene3D" id="3.40.50.300">
    <property type="entry name" value="P-loop containing nucleotide triphosphate hydrolases"/>
    <property type="match status" value="1"/>
</dbReference>
<dbReference type="FunFam" id="3.40.50.300:FF:000050">
    <property type="entry name" value="DNA repair protein RadA"/>
    <property type="match status" value="1"/>
</dbReference>
<keyword evidence="7 11" id="KW-0067">ATP-binding</keyword>
<comment type="function">
    <text evidence="13">DNA-dependent ATPase involved in processing of recombination intermediates, plays a role in repairing DNA breaks. Stimulates the branch migration of RecA-mediated strand transfer reactions, allowing the 3' invading strand to extend heteroduplex DNA faster. Binds ssDNA in the presence of ADP but not other nucleotides, has ATPase activity that is stimulated by ssDNA and various branched DNA structures, but inhibited by SSB. Does not have RecA's homology-searching function.</text>
</comment>
<dbReference type="OrthoDB" id="9803906at2"/>
<dbReference type="InterPro" id="IPR020568">
    <property type="entry name" value="Ribosomal_Su5_D2-typ_SF"/>
</dbReference>
<feature type="domain" description="RecA family profile 1" evidence="14">
    <location>
        <begin position="71"/>
        <end position="219"/>
    </location>
</feature>
<dbReference type="RefSeq" id="WP_057797288.1">
    <property type="nucleotide sequence ID" value="NZ_AZFM01000003.1"/>
</dbReference>
<dbReference type="GO" id="GO:0000725">
    <property type="term" value="P:recombinational repair"/>
    <property type="evidence" value="ECO:0007669"/>
    <property type="project" value="UniProtKB-UniRule"/>
</dbReference>
<evidence type="ECO:0000256" key="6">
    <source>
        <dbReference type="ARBA" id="ARBA00022833"/>
    </source>
</evidence>
<dbReference type="AlphaFoldDB" id="A0A0R1UCS4"/>
<reference evidence="15 16" key="1">
    <citation type="journal article" date="2015" name="Genome Announc.">
        <title>Expanding the biotechnology potential of lactobacilli through comparative genomics of 213 strains and associated genera.</title>
        <authorList>
            <person name="Sun Z."/>
            <person name="Harris H.M."/>
            <person name="McCann A."/>
            <person name="Guo C."/>
            <person name="Argimon S."/>
            <person name="Zhang W."/>
            <person name="Yang X."/>
            <person name="Jeffery I.B."/>
            <person name="Cooney J.C."/>
            <person name="Kagawa T.F."/>
            <person name="Liu W."/>
            <person name="Song Y."/>
            <person name="Salvetti E."/>
            <person name="Wrobel A."/>
            <person name="Rasinkangas P."/>
            <person name="Parkhill J."/>
            <person name="Rea M.C."/>
            <person name="O'Sullivan O."/>
            <person name="Ritari J."/>
            <person name="Douillard F.P."/>
            <person name="Paul Ross R."/>
            <person name="Yang R."/>
            <person name="Briner A.E."/>
            <person name="Felis G.E."/>
            <person name="de Vos W.M."/>
            <person name="Barrangou R."/>
            <person name="Klaenhammer T.R."/>
            <person name="Caufield P.W."/>
            <person name="Cui Y."/>
            <person name="Zhang H."/>
            <person name="O'Toole P.W."/>
        </authorList>
    </citation>
    <scope>NUCLEOTIDE SEQUENCE [LARGE SCALE GENOMIC DNA]</scope>
    <source>
        <strain evidence="15 16">DSM 16043</strain>
    </source>
</reference>
<protein>
    <recommendedName>
        <fullName evidence="11 12">DNA repair protein RadA</fullName>
    </recommendedName>
</protein>
<evidence type="ECO:0000256" key="3">
    <source>
        <dbReference type="ARBA" id="ARBA00022763"/>
    </source>
</evidence>
<dbReference type="GO" id="GO:0003684">
    <property type="term" value="F:damaged DNA binding"/>
    <property type="evidence" value="ECO:0007669"/>
    <property type="project" value="InterPro"/>
</dbReference>
<dbReference type="Pfam" id="PF13481">
    <property type="entry name" value="AAA_25"/>
    <property type="match status" value="1"/>
</dbReference>
<keyword evidence="4 13" id="KW-0863">Zinc-finger</keyword>
<dbReference type="Pfam" id="PF18073">
    <property type="entry name" value="Zn_ribbon_LapB"/>
    <property type="match status" value="1"/>
</dbReference>
<dbReference type="PANTHER" id="PTHR32472">
    <property type="entry name" value="DNA REPAIR PROTEIN RADA"/>
    <property type="match status" value="1"/>
</dbReference>
<dbReference type="InterPro" id="IPR014721">
    <property type="entry name" value="Ribsml_uS5_D2-typ_fold_subgr"/>
</dbReference>
<evidence type="ECO:0000256" key="8">
    <source>
        <dbReference type="ARBA" id="ARBA00023016"/>
    </source>
</evidence>
<comment type="caution">
    <text evidence="15">The sequence shown here is derived from an EMBL/GenBank/DDBJ whole genome shotgun (WGS) entry which is preliminary data.</text>
</comment>
<keyword evidence="16" id="KW-1185">Reference proteome</keyword>
<dbReference type="SUPFAM" id="SSF52540">
    <property type="entry name" value="P-loop containing nucleoside triphosphate hydrolases"/>
    <property type="match status" value="1"/>
</dbReference>
<dbReference type="Proteomes" id="UP000051036">
    <property type="component" value="Unassembled WGS sequence"/>
</dbReference>
<dbReference type="InterPro" id="IPR004504">
    <property type="entry name" value="DNA_repair_RadA"/>
</dbReference>
<dbReference type="InterPro" id="IPR041166">
    <property type="entry name" value="Rubredoxin_2"/>
</dbReference>
<dbReference type="GO" id="GO:0008270">
    <property type="term" value="F:zinc ion binding"/>
    <property type="evidence" value="ECO:0007669"/>
    <property type="project" value="UniProtKB-KW"/>
</dbReference>
<dbReference type="PATRIC" id="fig|1423763.3.peg.1040"/>
<dbReference type="HAMAP" id="MF_01498">
    <property type="entry name" value="RadA_bact"/>
    <property type="match status" value="1"/>
</dbReference>
<evidence type="ECO:0000256" key="5">
    <source>
        <dbReference type="ARBA" id="ARBA00022801"/>
    </source>
</evidence>
<keyword evidence="5" id="KW-0378">Hydrolase</keyword>
<keyword evidence="2 11" id="KW-0547">Nucleotide-binding</keyword>
<dbReference type="EMBL" id="AZFM01000003">
    <property type="protein sequence ID" value="KRL91193.1"/>
    <property type="molecule type" value="Genomic_DNA"/>
</dbReference>
<sequence>MARVKTQYKCRSCGYISASYLGRCPNCGAWNQFEKETQEVQKRSAKVAPSQLIKKTGINEPVNLSKIKAEKEERIVTKSEELNRVLGGGIVPGSLVLIGGDPGIGKSTLMLQVMSELSEKYKVLYVSGEESANQIKLRADRLGLGGSSMLLYPETDMHDIREQIDEVKPDFVVIDSIQTMNEPSLDSMTGSASQVREVTSELMKIAKMDAITVFVIGHVTKEGAIAGPKILEHMVDTVLYFEGDEHHSYRILHSVKNRFGAANEIGMFEMVNEGLREVTNPSEVFLDQRLPNSTGSAVVVSLEGTRPLLAEIQALVTPTAFGYAKRTTSGIDYNRAALLLAVLEKRGNLMLQNQDVYLTATGGIKLNEPAIDLAIAMAVASSYTNKEISPTDCFVGEVGLTGEVRRVNRIDSRIQEAAKVGFKRIFIPRHNMSASLKNYGIEVVPVASVAQGLKLVFG</sequence>
<evidence type="ECO:0000256" key="9">
    <source>
        <dbReference type="ARBA" id="ARBA00023125"/>
    </source>
</evidence>
<evidence type="ECO:0000256" key="2">
    <source>
        <dbReference type="ARBA" id="ARBA00022741"/>
    </source>
</evidence>
<keyword evidence="9 11" id="KW-0238">DNA-binding</keyword>
<evidence type="ECO:0000259" key="14">
    <source>
        <dbReference type="PROSITE" id="PS50162"/>
    </source>
</evidence>
<dbReference type="InterPro" id="IPR003593">
    <property type="entry name" value="AAA+_ATPase"/>
</dbReference>
<dbReference type="GO" id="GO:0005829">
    <property type="term" value="C:cytosol"/>
    <property type="evidence" value="ECO:0007669"/>
    <property type="project" value="TreeGrafter"/>
</dbReference>
<dbReference type="Pfam" id="PF13541">
    <property type="entry name" value="ChlI"/>
    <property type="match status" value="1"/>
</dbReference>
<dbReference type="SMART" id="SM00382">
    <property type="entry name" value="AAA"/>
    <property type="match status" value="1"/>
</dbReference>
<keyword evidence="1 11" id="KW-0479">Metal-binding</keyword>
<keyword evidence="8 11" id="KW-0346">Stress response</keyword>
<dbReference type="FunFam" id="3.30.230.10:FF:000031">
    <property type="entry name" value="DNA repair protein RadA"/>
    <property type="match status" value="1"/>
</dbReference>